<dbReference type="EMBL" id="OCNK01000003">
    <property type="protein sequence ID" value="SOE01471.1"/>
    <property type="molecule type" value="Genomic_DNA"/>
</dbReference>
<keyword evidence="2" id="KW-1185">Reference proteome</keyword>
<proteinExistence type="predicted"/>
<evidence type="ECO:0000313" key="2">
    <source>
        <dbReference type="Proteomes" id="UP000219482"/>
    </source>
</evidence>
<accession>A0A286H149</accession>
<gene>
    <name evidence="1" type="ORF">SAMN06272739_3181</name>
</gene>
<reference evidence="2" key="1">
    <citation type="submission" date="2017-09" db="EMBL/GenBank/DDBJ databases">
        <authorList>
            <person name="Varghese N."/>
            <person name="Submissions S."/>
        </authorList>
    </citation>
    <scope>NUCLEOTIDE SEQUENCE [LARGE SCALE GENOMIC DNA]</scope>
    <source>
        <strain evidence="2">DSM 44270</strain>
    </source>
</reference>
<dbReference type="AlphaFoldDB" id="A0A286H149"/>
<sequence>MTEHLEMELEPDPGWFEVPEEGADLEEWSLDLVRRLAGPENDPEAIGASAAVVAEHARAAHDLLVELAFVFLPEPLAPVVATCHIELVFGPAGDMPDPPEVHRSLALRRDDHLEDPEVGERLLQAGRSVRQHVLVTEEDRVTERVTHVVFVPELEDALVRITTWWRALALGDALVEQADRMAAALVLRTS</sequence>
<dbReference type="Proteomes" id="UP000219482">
    <property type="component" value="Unassembled WGS sequence"/>
</dbReference>
<dbReference type="RefSeq" id="WP_097184809.1">
    <property type="nucleotide sequence ID" value="NZ_OCNK01000003.1"/>
</dbReference>
<name>A0A286H149_9ACTN</name>
<dbReference type="OrthoDB" id="5188193at2"/>
<organism evidence="1 2">
    <name type="scientific">Blastococcus haudaquaticus</name>
    <dbReference type="NCBI Taxonomy" id="1938745"/>
    <lineage>
        <taxon>Bacteria</taxon>
        <taxon>Bacillati</taxon>
        <taxon>Actinomycetota</taxon>
        <taxon>Actinomycetes</taxon>
        <taxon>Geodermatophilales</taxon>
        <taxon>Geodermatophilaceae</taxon>
        <taxon>Blastococcus</taxon>
    </lineage>
</organism>
<evidence type="ECO:0000313" key="1">
    <source>
        <dbReference type="EMBL" id="SOE01471.1"/>
    </source>
</evidence>
<protein>
    <submittedName>
        <fullName evidence="1">Uncharacterized protein</fullName>
    </submittedName>
</protein>